<dbReference type="SMART" id="SM00848">
    <property type="entry name" value="Inhibitor_I29"/>
    <property type="match status" value="1"/>
</dbReference>
<dbReference type="PANTHER" id="PTHR12411">
    <property type="entry name" value="CYSTEINE PROTEASE FAMILY C1-RELATED"/>
    <property type="match status" value="1"/>
</dbReference>
<dbReference type="InterPro" id="IPR000668">
    <property type="entry name" value="Peptidase_C1A_C"/>
</dbReference>
<reference evidence="14" key="1">
    <citation type="journal article" date="2017" name="Plant J.">
        <title>The pomegranate (Punica granatum L.) genome and the genomics of punicalagin biosynthesis.</title>
        <authorList>
            <person name="Qin G."/>
            <person name="Xu C."/>
            <person name="Ming R."/>
            <person name="Tang H."/>
            <person name="Guyot R."/>
            <person name="Kramer E.M."/>
            <person name="Hu Y."/>
            <person name="Yi X."/>
            <person name="Qi Y."/>
            <person name="Xu X."/>
            <person name="Gao Z."/>
            <person name="Pan H."/>
            <person name="Jian J."/>
            <person name="Tian Y."/>
            <person name="Yue Z."/>
            <person name="Xu Y."/>
        </authorList>
    </citation>
    <scope>NUCLEOTIDE SEQUENCE [LARGE SCALE GENOMIC DNA]</scope>
    <source>
        <strain evidence="14">cv. Dabenzi</strain>
    </source>
</reference>
<dbReference type="Proteomes" id="UP000233551">
    <property type="component" value="Unassembled WGS sequence"/>
</dbReference>
<dbReference type="InterPro" id="IPR013201">
    <property type="entry name" value="Prot_inhib_I29"/>
</dbReference>
<feature type="domain" description="Cathepsin propeptide inhibitor" evidence="11">
    <location>
        <begin position="37"/>
        <end position="94"/>
    </location>
</feature>
<dbReference type="InterPro" id="IPR000169">
    <property type="entry name" value="Pept_cys_AS"/>
</dbReference>
<name>A0A218X7I6_PUNGR</name>
<evidence type="ECO:0000313" key="12">
    <source>
        <dbReference type="EMBL" id="OWM80883.1"/>
    </source>
</evidence>
<protein>
    <submittedName>
        <fullName evidence="12">Uncharacterized protein</fullName>
    </submittedName>
</protein>
<evidence type="ECO:0000313" key="15">
    <source>
        <dbReference type="Proteomes" id="UP000233551"/>
    </source>
</evidence>
<dbReference type="InterPro" id="IPR013128">
    <property type="entry name" value="Peptidase_C1A"/>
</dbReference>
<evidence type="ECO:0000256" key="3">
    <source>
        <dbReference type="ARBA" id="ARBA00022729"/>
    </source>
</evidence>
<dbReference type="FunFam" id="3.90.70.10:FF:000067">
    <property type="entry name" value="Senescence-specific cysteine protease"/>
    <property type="match status" value="1"/>
</dbReference>
<dbReference type="GeneID" id="116213354"/>
<evidence type="ECO:0000256" key="6">
    <source>
        <dbReference type="ARBA" id="ARBA00023157"/>
    </source>
</evidence>
<dbReference type="GO" id="GO:0006508">
    <property type="term" value="P:proteolysis"/>
    <property type="evidence" value="ECO:0007669"/>
    <property type="project" value="UniProtKB-KW"/>
</dbReference>
<dbReference type="SUPFAM" id="SSF57277">
    <property type="entry name" value="Granulin repeat"/>
    <property type="match status" value="1"/>
</dbReference>
<dbReference type="Gene3D" id="2.10.25.160">
    <property type="entry name" value="Granulin"/>
    <property type="match status" value="1"/>
</dbReference>
<keyword evidence="15" id="KW-1185">Reference proteome</keyword>
<dbReference type="InterPro" id="IPR037277">
    <property type="entry name" value="Granulin_sf"/>
</dbReference>
<dbReference type="Pfam" id="PF08246">
    <property type="entry name" value="Inhibitor_I29"/>
    <property type="match status" value="1"/>
</dbReference>
<comment type="caution">
    <text evidence="12">The sequence shown here is derived from an EMBL/GenBank/DDBJ whole genome shotgun (WGS) entry which is preliminary data.</text>
</comment>
<dbReference type="EMBL" id="PGOL01005439">
    <property type="protein sequence ID" value="PKI35193.1"/>
    <property type="molecule type" value="Genomic_DNA"/>
</dbReference>
<evidence type="ECO:0000259" key="10">
    <source>
        <dbReference type="SMART" id="SM00645"/>
    </source>
</evidence>
<evidence type="ECO:0000256" key="2">
    <source>
        <dbReference type="ARBA" id="ARBA00022670"/>
    </source>
</evidence>
<dbReference type="PROSITE" id="PS00640">
    <property type="entry name" value="THIOL_PROTEASE_ASN"/>
    <property type="match status" value="1"/>
</dbReference>
<dbReference type="InterPro" id="IPR039417">
    <property type="entry name" value="Peptidase_C1A_papain-like"/>
</dbReference>
<dbReference type="PRINTS" id="PR00705">
    <property type="entry name" value="PAPAIN"/>
</dbReference>
<evidence type="ECO:0000259" key="11">
    <source>
        <dbReference type="SMART" id="SM00848"/>
    </source>
</evidence>
<keyword evidence="6" id="KW-1015">Disulfide bond</keyword>
<dbReference type="InterPro" id="IPR025661">
    <property type="entry name" value="Pept_asp_AS"/>
</dbReference>
<feature type="domain" description="Granulins" evidence="9">
    <location>
        <begin position="356"/>
        <end position="413"/>
    </location>
</feature>
<evidence type="ECO:0000313" key="13">
    <source>
        <dbReference type="EMBL" id="PKI35193.1"/>
    </source>
</evidence>
<evidence type="ECO:0000256" key="8">
    <source>
        <dbReference type="SAM" id="SignalP"/>
    </source>
</evidence>
<dbReference type="InterPro" id="IPR000118">
    <property type="entry name" value="Granulin"/>
</dbReference>
<dbReference type="Pfam" id="PF00112">
    <property type="entry name" value="Peptidase_C1"/>
    <property type="match status" value="1"/>
</dbReference>
<keyword evidence="7" id="KW-0325">Glycoprotein</keyword>
<keyword evidence="5" id="KW-0788">Thiol protease</keyword>
<dbReference type="STRING" id="22663.A0A218X7I6"/>
<dbReference type="FunFam" id="2.10.25.160:FF:000002">
    <property type="entry name" value="Cysteine protease 1"/>
    <property type="match status" value="1"/>
</dbReference>
<evidence type="ECO:0000313" key="14">
    <source>
        <dbReference type="Proteomes" id="UP000197138"/>
    </source>
</evidence>
<sequence>MKYREDYRHHLCRLSLLVLSLLSLSSSSASSDVSDVFESWCRHHAKSYSSDQERLHRFRVFQDNYEYIVQHNAAGNSSCSLGLNAFADLTHHEFRSYYLGLSGSSDLGRRGVGVGRDGAVIGEVPASVDWRKKGAVTGVKDQGSCGACWAFSATGAIEGINKIVTGSLVSLSEQELIDCDRTFNAGCGGGLMDYAYKFVMDNGGIDTEKDYPFVAREKTCNKEKLRRHVVTIDGYVDVPANDEKRLLGAVASQPVSVGISGGERAFQLYSEGIFTGPCSTDLDHAVLIVGYGSKDGVDYWIVKNSWGPSWGMDGYVYMLRNSGNSEGLCGINTLASYPTKTKPNPPPPPPPGPTKCDLFNYCPRGQTCCCASRFIGICLSWKCCGLDSAVCCKDHTHCCPRDYPVCDTKRKQCLKYSWNVTEGEVLPSMRATFGKPSSWRSFVEAWIF</sequence>
<reference evidence="13 15" key="3">
    <citation type="submission" date="2017-11" db="EMBL/GenBank/DDBJ databases">
        <title>De-novo sequencing of pomegranate (Punica granatum L.) genome.</title>
        <authorList>
            <person name="Akparov Z."/>
            <person name="Amiraslanov A."/>
            <person name="Hajiyeva S."/>
            <person name="Abbasov M."/>
            <person name="Kaur K."/>
            <person name="Hamwieh A."/>
            <person name="Solovyev V."/>
            <person name="Salamov A."/>
            <person name="Braich B."/>
            <person name="Kosarev P."/>
            <person name="Mahmoud A."/>
            <person name="Hajiyev E."/>
            <person name="Babayeva S."/>
            <person name="Izzatullayeva V."/>
            <person name="Mammadov A."/>
            <person name="Mammadov A."/>
            <person name="Sharifova S."/>
            <person name="Ojaghi J."/>
            <person name="Eynullazada K."/>
            <person name="Bayramov B."/>
            <person name="Abdulazimova A."/>
            <person name="Shahmuradov I."/>
        </authorList>
    </citation>
    <scope>NUCLEOTIDE SEQUENCE [LARGE SCALE GENOMIC DNA]</scope>
    <source>
        <strain evidence="13">AG2017</strain>
        <strain evidence="15">cv. AG2017</strain>
        <tissue evidence="13">Leaf</tissue>
    </source>
</reference>
<dbReference type="InterPro" id="IPR038765">
    <property type="entry name" value="Papain-like_cys_pep_sf"/>
</dbReference>
<keyword evidence="3 8" id="KW-0732">Signal</keyword>
<dbReference type="AlphaFoldDB" id="A0A218X7I6"/>
<dbReference type="Proteomes" id="UP000197138">
    <property type="component" value="Unassembled WGS sequence"/>
</dbReference>
<dbReference type="PROSITE" id="PS00139">
    <property type="entry name" value="THIOL_PROTEASE_CYS"/>
    <property type="match status" value="1"/>
</dbReference>
<evidence type="ECO:0000256" key="5">
    <source>
        <dbReference type="ARBA" id="ARBA00022807"/>
    </source>
</evidence>
<dbReference type="OrthoDB" id="10253408at2759"/>
<dbReference type="EMBL" id="MTKT01002214">
    <property type="protein sequence ID" value="OWM80883.1"/>
    <property type="molecule type" value="Genomic_DNA"/>
</dbReference>
<dbReference type="Pfam" id="PF00396">
    <property type="entry name" value="Granulin"/>
    <property type="match status" value="1"/>
</dbReference>
<reference evidence="12" key="2">
    <citation type="submission" date="2017-06" db="EMBL/GenBank/DDBJ databases">
        <title>The pomegranate genome and the genomics of punicalagin biosynthesis.</title>
        <authorList>
            <person name="Xu C."/>
        </authorList>
    </citation>
    <scope>NUCLEOTIDE SEQUENCE [LARGE SCALE GENOMIC DNA]</scope>
    <source>
        <tissue evidence="12">Fresh leaf</tissue>
    </source>
</reference>
<evidence type="ECO:0000256" key="4">
    <source>
        <dbReference type="ARBA" id="ARBA00022801"/>
    </source>
</evidence>
<gene>
    <name evidence="12" type="ORF">CDL15_Pgr006914</name>
    <name evidence="13" type="ORF">CRG98_044468</name>
</gene>
<dbReference type="GO" id="GO:0008234">
    <property type="term" value="F:cysteine-type peptidase activity"/>
    <property type="evidence" value="ECO:0007669"/>
    <property type="project" value="UniProtKB-KW"/>
</dbReference>
<dbReference type="SMART" id="SM00277">
    <property type="entry name" value="GRAN"/>
    <property type="match status" value="1"/>
</dbReference>
<evidence type="ECO:0000259" key="9">
    <source>
        <dbReference type="SMART" id="SM00277"/>
    </source>
</evidence>
<feature type="signal peptide" evidence="8">
    <location>
        <begin position="1"/>
        <end position="29"/>
    </location>
</feature>
<evidence type="ECO:0000256" key="1">
    <source>
        <dbReference type="ARBA" id="ARBA00008455"/>
    </source>
</evidence>
<organism evidence="12 14">
    <name type="scientific">Punica granatum</name>
    <name type="common">Pomegranate</name>
    <dbReference type="NCBI Taxonomy" id="22663"/>
    <lineage>
        <taxon>Eukaryota</taxon>
        <taxon>Viridiplantae</taxon>
        <taxon>Streptophyta</taxon>
        <taxon>Embryophyta</taxon>
        <taxon>Tracheophyta</taxon>
        <taxon>Spermatophyta</taxon>
        <taxon>Magnoliopsida</taxon>
        <taxon>eudicotyledons</taxon>
        <taxon>Gunneridae</taxon>
        <taxon>Pentapetalae</taxon>
        <taxon>rosids</taxon>
        <taxon>malvids</taxon>
        <taxon>Myrtales</taxon>
        <taxon>Lythraceae</taxon>
        <taxon>Punica</taxon>
    </lineage>
</organism>
<keyword evidence="4" id="KW-0378">Hydrolase</keyword>
<comment type="similarity">
    <text evidence="1">Belongs to the peptidase C1 family.</text>
</comment>
<dbReference type="SUPFAM" id="SSF54001">
    <property type="entry name" value="Cysteine proteinases"/>
    <property type="match status" value="1"/>
</dbReference>
<feature type="chain" id="PRO_5013981612" evidence="8">
    <location>
        <begin position="30"/>
        <end position="448"/>
    </location>
</feature>
<evidence type="ECO:0000256" key="7">
    <source>
        <dbReference type="ARBA" id="ARBA00023180"/>
    </source>
</evidence>
<keyword evidence="2" id="KW-0645">Protease</keyword>
<accession>A0A218X7I6</accession>
<dbReference type="InterPro" id="IPR025660">
    <property type="entry name" value="Pept_his_AS"/>
</dbReference>
<dbReference type="Gene3D" id="3.90.70.10">
    <property type="entry name" value="Cysteine proteinases"/>
    <property type="match status" value="1"/>
</dbReference>
<proteinExistence type="inferred from homology"/>
<dbReference type="SMART" id="SM00645">
    <property type="entry name" value="Pept_C1"/>
    <property type="match status" value="1"/>
</dbReference>
<dbReference type="PROSITE" id="PS00639">
    <property type="entry name" value="THIOL_PROTEASE_HIS"/>
    <property type="match status" value="1"/>
</dbReference>
<dbReference type="CDD" id="cd02248">
    <property type="entry name" value="Peptidase_C1A"/>
    <property type="match status" value="1"/>
</dbReference>
<feature type="domain" description="Peptidase C1A papain C-terminal" evidence="10">
    <location>
        <begin position="124"/>
        <end position="339"/>
    </location>
</feature>